<comment type="caution">
    <text evidence="3">The sequence shown here is derived from an EMBL/GenBank/DDBJ whole genome shotgun (WGS) entry which is preliminary data.</text>
</comment>
<evidence type="ECO:0000259" key="2">
    <source>
        <dbReference type="Pfam" id="PF21818"/>
    </source>
</evidence>
<name>A0ABW1PFI5_9PSEU</name>
<reference evidence="4" key="1">
    <citation type="journal article" date="2019" name="Int. J. Syst. Evol. Microbiol.">
        <title>The Global Catalogue of Microorganisms (GCM) 10K type strain sequencing project: providing services to taxonomists for standard genome sequencing and annotation.</title>
        <authorList>
            <consortium name="The Broad Institute Genomics Platform"/>
            <consortium name="The Broad Institute Genome Sequencing Center for Infectious Disease"/>
            <person name="Wu L."/>
            <person name="Ma J."/>
        </authorList>
    </citation>
    <scope>NUCLEOTIDE SEQUENCE [LARGE SCALE GENOMIC DNA]</scope>
    <source>
        <strain evidence="4">CGMCC 4.7246</strain>
    </source>
</reference>
<protein>
    <submittedName>
        <fullName evidence="3">DUF6884 domain-containing protein</fullName>
    </submittedName>
</protein>
<sequence>MSDPASPDATAASTAWGAPTVHHDHHCGTTVQGGGPVTPSSGTAPADGTRQLFVVPCSRTTLGSPAPARSLYTGSMFRFRLSVIARETTLAAAVGVPARVMILSARHGLLEPRPGSRRTNSR</sequence>
<evidence type="ECO:0000256" key="1">
    <source>
        <dbReference type="SAM" id="MobiDB-lite"/>
    </source>
</evidence>
<dbReference type="RefSeq" id="WP_380642567.1">
    <property type="nucleotide sequence ID" value="NZ_JBHSQO010000062.1"/>
</dbReference>
<feature type="region of interest" description="Disordered" evidence="1">
    <location>
        <begin position="1"/>
        <end position="49"/>
    </location>
</feature>
<gene>
    <name evidence="3" type="ORF">ACFP3R_34345</name>
</gene>
<dbReference type="Pfam" id="PF21818">
    <property type="entry name" value="DUF6884"/>
    <property type="match status" value="1"/>
</dbReference>
<accession>A0ABW1PFI5</accession>
<keyword evidence="4" id="KW-1185">Reference proteome</keyword>
<feature type="compositionally biased region" description="Low complexity" evidence="1">
    <location>
        <begin position="1"/>
        <end position="15"/>
    </location>
</feature>
<dbReference type="EMBL" id="JBHSQO010000062">
    <property type="protein sequence ID" value="MFC6094375.1"/>
    <property type="molecule type" value="Genomic_DNA"/>
</dbReference>
<organism evidence="3 4">
    <name type="scientific">Saccharothrix lopnurensis</name>
    <dbReference type="NCBI Taxonomy" id="1670621"/>
    <lineage>
        <taxon>Bacteria</taxon>
        <taxon>Bacillati</taxon>
        <taxon>Actinomycetota</taxon>
        <taxon>Actinomycetes</taxon>
        <taxon>Pseudonocardiales</taxon>
        <taxon>Pseudonocardiaceae</taxon>
        <taxon>Saccharothrix</taxon>
    </lineage>
</organism>
<dbReference type="Proteomes" id="UP001596220">
    <property type="component" value="Unassembled WGS sequence"/>
</dbReference>
<proteinExistence type="predicted"/>
<evidence type="ECO:0000313" key="3">
    <source>
        <dbReference type="EMBL" id="MFC6094375.1"/>
    </source>
</evidence>
<evidence type="ECO:0000313" key="4">
    <source>
        <dbReference type="Proteomes" id="UP001596220"/>
    </source>
</evidence>
<feature type="domain" description="DUF6884" evidence="2">
    <location>
        <begin position="53"/>
        <end position="113"/>
    </location>
</feature>
<dbReference type="InterPro" id="IPR049251">
    <property type="entry name" value="DUF6884"/>
</dbReference>